<dbReference type="InterPro" id="IPR008828">
    <property type="entry name" value="Sin1/Avo1"/>
</dbReference>
<dbReference type="PANTHER" id="PTHR13335">
    <property type="entry name" value="TARGET OF RAPAMYCIN COMPLEX 2 SUBUNIT MAPKAP1"/>
    <property type="match status" value="1"/>
</dbReference>
<dbReference type="Gene3D" id="3.10.20.90">
    <property type="entry name" value="Phosphatidylinositol 3-kinase Catalytic Subunit, Chain A, domain 1"/>
    <property type="match status" value="1"/>
</dbReference>
<dbReference type="AlphaFoldDB" id="A0A1B8GUC8"/>
<gene>
    <name evidence="5" type="ORF">VE01_02960</name>
</gene>
<dbReference type="Proteomes" id="UP000091956">
    <property type="component" value="Unassembled WGS sequence"/>
</dbReference>
<dbReference type="InterPro" id="IPR011993">
    <property type="entry name" value="PH-like_dom_sf"/>
</dbReference>
<feature type="compositionally biased region" description="Polar residues" evidence="2">
    <location>
        <begin position="631"/>
        <end position="641"/>
    </location>
</feature>
<proteinExistence type="inferred from homology"/>
<organism evidence="5 6">
    <name type="scientific">Pseudogymnoascus verrucosus</name>
    <dbReference type="NCBI Taxonomy" id="342668"/>
    <lineage>
        <taxon>Eukaryota</taxon>
        <taxon>Fungi</taxon>
        <taxon>Dikarya</taxon>
        <taxon>Ascomycota</taxon>
        <taxon>Pezizomycotina</taxon>
        <taxon>Leotiomycetes</taxon>
        <taxon>Thelebolales</taxon>
        <taxon>Thelebolaceae</taxon>
        <taxon>Pseudogymnoascus</taxon>
    </lineage>
</organism>
<dbReference type="InterPro" id="IPR031567">
    <property type="entry name" value="CRIM_dom"/>
</dbReference>
<feature type="compositionally biased region" description="Acidic residues" evidence="2">
    <location>
        <begin position="118"/>
        <end position="134"/>
    </location>
</feature>
<dbReference type="PANTHER" id="PTHR13335:SF1">
    <property type="entry name" value="TARGET OF RAPAMYCIN COMPLEX 2 SUBUNIT MAPKAP1"/>
    <property type="match status" value="1"/>
</dbReference>
<feature type="domain" description="SIN1-type PH" evidence="4">
    <location>
        <begin position="692"/>
        <end position="796"/>
    </location>
</feature>
<feature type="compositionally biased region" description="Gly residues" evidence="2">
    <location>
        <begin position="93"/>
        <end position="103"/>
    </location>
</feature>
<dbReference type="InterPro" id="IPR031313">
    <property type="entry name" value="Sin1_PH_dom"/>
</dbReference>
<feature type="region of interest" description="Disordered" evidence="2">
    <location>
        <begin position="625"/>
        <end position="646"/>
    </location>
</feature>
<dbReference type="GO" id="GO:0005546">
    <property type="term" value="F:phosphatidylinositol-4,5-bisphosphate binding"/>
    <property type="evidence" value="ECO:0007669"/>
    <property type="project" value="TreeGrafter"/>
</dbReference>
<feature type="region of interest" description="Disordered" evidence="2">
    <location>
        <begin position="466"/>
        <end position="516"/>
    </location>
</feature>
<dbReference type="OrthoDB" id="241990at2759"/>
<dbReference type="RefSeq" id="XP_018133166.1">
    <property type="nucleotide sequence ID" value="XM_018272461.2"/>
</dbReference>
<reference evidence="5 6" key="1">
    <citation type="submission" date="2016-03" db="EMBL/GenBank/DDBJ databases">
        <title>Comparative genomics of Pseudogymnoascus destructans, the fungus causing white-nose syndrome of bats.</title>
        <authorList>
            <person name="Palmer J.M."/>
            <person name="Drees K.P."/>
            <person name="Foster J.T."/>
            <person name="Lindner D.L."/>
        </authorList>
    </citation>
    <scope>NUCLEOTIDE SEQUENCE [LARGE SCALE GENOMIC DNA]</scope>
    <source>
        <strain evidence="5 6">UAMH 10579</strain>
    </source>
</reference>
<feature type="compositionally biased region" description="Basic and acidic residues" evidence="2">
    <location>
        <begin position="187"/>
        <end position="196"/>
    </location>
</feature>
<feature type="domain" description="CRIM" evidence="3">
    <location>
        <begin position="313"/>
        <end position="472"/>
    </location>
</feature>
<evidence type="ECO:0000313" key="5">
    <source>
        <dbReference type="EMBL" id="OBT99433.1"/>
    </source>
</evidence>
<feature type="compositionally biased region" description="Low complexity" evidence="2">
    <location>
        <begin position="493"/>
        <end position="506"/>
    </location>
</feature>
<accession>A0A1B8GUC8</accession>
<reference evidence="6" key="2">
    <citation type="journal article" date="2018" name="Nat. Commun.">
        <title>Extreme sensitivity to ultraviolet light in the fungal pathogen causing white-nose syndrome of bats.</title>
        <authorList>
            <person name="Palmer J.M."/>
            <person name="Drees K.P."/>
            <person name="Foster J.T."/>
            <person name="Lindner D.L."/>
        </authorList>
    </citation>
    <scope>NUCLEOTIDE SEQUENCE [LARGE SCALE GENOMIC DNA]</scope>
    <source>
        <strain evidence="6">UAMH 10579</strain>
    </source>
</reference>
<dbReference type="GO" id="GO:0005737">
    <property type="term" value="C:cytoplasm"/>
    <property type="evidence" value="ECO:0007669"/>
    <property type="project" value="TreeGrafter"/>
</dbReference>
<dbReference type="GO" id="GO:0031932">
    <property type="term" value="C:TORC2 complex"/>
    <property type="evidence" value="ECO:0007669"/>
    <property type="project" value="InterPro"/>
</dbReference>
<dbReference type="FunFam" id="2.30.29.30:FF:000263">
    <property type="entry name" value="Stress activated MAP kinase interacting protein"/>
    <property type="match status" value="1"/>
</dbReference>
<sequence>MSVIQVEDLVSYQLRSNYLNTVKDGVGERLITLNDAFLNTPGFKAAGWRQNPSHVKRTHSPPIPTAITSEYFKAPRFGLRPGSSHDEFEEGGMVTGEGAGDTMGPGIATKRRRRREQMEEEDSSDLSDDSDEEEQRAAQQIKFAKMPVRLRSGSSPIRNSNSKSSPNLTSPPRQPGARRGSQSAVEAVKERARRDTVTSSEMSSENEFDNSGFKRQQAQGKVPAKAGRRVDTSQDEMEDYSYVSDMSSAFGDSVDSQSILGSVEGRTSTSLNHHAVGTLPRSLAKMSLKKSKPAPAILQALPPPRPISFIQPKSLLSAAISAKRTKAAMPFEKFASYSGRGDPNPLRLRIWAPFASSSETFYEVLIRRTIHGGEGGDRQVTVADLIGLSLNRYAEEKKEPVLAAKQLNVNRWTLRLIEDDEVDYDFPALDRTKPVVAFTTVNNKVARSRSGSSSYDEFALVEATEEQFKENEQRTPQFQQESPGSTGDDEFIPVSKVPSSVSSAAPAPSPRNPVITTMPNIRSNTLADMPAAPIRGNAAPSGAQKLLRIHIHSLDASPGQLVTLNVATTTYLAEVLDIVCKKRHLDKANHVLKHSGSGTVVLLDRTVESIGARTDLDLSRRRFATDGPLTMSGSPASTSPRTPLRASFDAPSGAALRKMRKGAAAPTGMAGSPMHPLAREAMKQDEEGNPENFRKYIVWRRQPMRFVGMNERMLVIDGEYLHIMPGPSGKTLFEGKGEGKTTTVHFSNVVGCKVTRRHPTNFKVVLYRATETKRYDFEARSADEAAEIVFELKKGLLPYHES</sequence>
<dbReference type="GeneID" id="28836346"/>
<dbReference type="Pfam" id="PF16979">
    <property type="entry name" value="SIN1_PH"/>
    <property type="match status" value="1"/>
</dbReference>
<protein>
    <submittedName>
        <fullName evidence="5">Uncharacterized protein</fullName>
    </submittedName>
</protein>
<keyword evidence="6" id="KW-1185">Reference proteome</keyword>
<name>A0A1B8GUC8_9PEZI</name>
<evidence type="ECO:0000313" key="6">
    <source>
        <dbReference type="Proteomes" id="UP000091956"/>
    </source>
</evidence>
<feature type="region of interest" description="Disordered" evidence="2">
    <location>
        <begin position="81"/>
        <end position="235"/>
    </location>
</feature>
<comment type="similarity">
    <text evidence="1">Belongs to the SIN1 family.</text>
</comment>
<dbReference type="EMBL" id="KV460212">
    <property type="protein sequence ID" value="OBT99433.1"/>
    <property type="molecule type" value="Genomic_DNA"/>
</dbReference>
<evidence type="ECO:0000256" key="1">
    <source>
        <dbReference type="ARBA" id="ARBA00009407"/>
    </source>
</evidence>
<dbReference type="Pfam" id="PF16978">
    <property type="entry name" value="CRIM"/>
    <property type="match status" value="1"/>
</dbReference>
<dbReference type="STRING" id="342668.A0A1B8GUC8"/>
<dbReference type="Gene3D" id="2.30.29.30">
    <property type="entry name" value="Pleckstrin-homology domain (PH domain)/Phosphotyrosine-binding domain (PTB)"/>
    <property type="match status" value="1"/>
</dbReference>
<feature type="compositionally biased region" description="Low complexity" evidence="2">
    <location>
        <begin position="151"/>
        <end position="167"/>
    </location>
</feature>
<feature type="compositionally biased region" description="Polar residues" evidence="2">
    <location>
        <begin position="474"/>
        <end position="485"/>
    </location>
</feature>
<evidence type="ECO:0000259" key="3">
    <source>
        <dbReference type="Pfam" id="PF16978"/>
    </source>
</evidence>
<evidence type="ECO:0000259" key="4">
    <source>
        <dbReference type="Pfam" id="PF16979"/>
    </source>
</evidence>
<evidence type="ECO:0000256" key="2">
    <source>
        <dbReference type="SAM" id="MobiDB-lite"/>
    </source>
</evidence>
<dbReference type="GO" id="GO:0005886">
    <property type="term" value="C:plasma membrane"/>
    <property type="evidence" value="ECO:0007669"/>
    <property type="project" value="TreeGrafter"/>
</dbReference>
<dbReference type="GO" id="GO:0038203">
    <property type="term" value="P:TORC2 signaling"/>
    <property type="evidence" value="ECO:0007669"/>
    <property type="project" value="TreeGrafter"/>
</dbReference>